<dbReference type="Proteomes" id="UP001589747">
    <property type="component" value="Unassembled WGS sequence"/>
</dbReference>
<keyword evidence="1" id="KW-0732">Signal</keyword>
<proteinExistence type="predicted"/>
<keyword evidence="3" id="KW-1185">Reference proteome</keyword>
<sequence length="59" mass="6126">MRFERKVIAGMLALPLIMSAGFGSGSFGGGETAIAAAYTAVVNPSVQYQTWEGWGTSLA</sequence>
<gene>
    <name evidence="2" type="ORF">ACFFSY_06755</name>
</gene>
<accession>A0ABV5KK64</accession>
<comment type="caution">
    <text evidence="2">The sequence shown here is derived from an EMBL/GenBank/DDBJ whole genome shotgun (WGS) entry which is preliminary data.</text>
</comment>
<feature type="signal peptide" evidence="1">
    <location>
        <begin position="1"/>
        <end position="20"/>
    </location>
</feature>
<dbReference type="RefSeq" id="WP_377491810.1">
    <property type="nucleotide sequence ID" value="NZ_JBHMDO010000012.1"/>
</dbReference>
<protein>
    <submittedName>
        <fullName evidence="2">Uncharacterized protein</fullName>
    </submittedName>
</protein>
<organism evidence="2 3">
    <name type="scientific">Paenibacillus aurantiacus</name>
    <dbReference type="NCBI Taxonomy" id="1936118"/>
    <lineage>
        <taxon>Bacteria</taxon>
        <taxon>Bacillati</taxon>
        <taxon>Bacillota</taxon>
        <taxon>Bacilli</taxon>
        <taxon>Bacillales</taxon>
        <taxon>Paenibacillaceae</taxon>
        <taxon>Paenibacillus</taxon>
    </lineage>
</organism>
<dbReference type="EMBL" id="JBHMDO010000012">
    <property type="protein sequence ID" value="MFB9325621.1"/>
    <property type="molecule type" value="Genomic_DNA"/>
</dbReference>
<feature type="chain" id="PRO_5046555060" evidence="1">
    <location>
        <begin position="21"/>
        <end position="59"/>
    </location>
</feature>
<name>A0ABV5KK64_9BACL</name>
<reference evidence="2 3" key="1">
    <citation type="submission" date="2024-09" db="EMBL/GenBank/DDBJ databases">
        <authorList>
            <person name="Sun Q."/>
            <person name="Mori K."/>
        </authorList>
    </citation>
    <scope>NUCLEOTIDE SEQUENCE [LARGE SCALE GENOMIC DNA]</scope>
    <source>
        <strain evidence="2 3">TISTR 2452</strain>
    </source>
</reference>
<evidence type="ECO:0000313" key="3">
    <source>
        <dbReference type="Proteomes" id="UP001589747"/>
    </source>
</evidence>
<evidence type="ECO:0000313" key="2">
    <source>
        <dbReference type="EMBL" id="MFB9325621.1"/>
    </source>
</evidence>
<evidence type="ECO:0000256" key="1">
    <source>
        <dbReference type="SAM" id="SignalP"/>
    </source>
</evidence>